<dbReference type="Pfam" id="PF00089">
    <property type="entry name" value="Trypsin"/>
    <property type="match status" value="1"/>
</dbReference>
<dbReference type="GO" id="GO:0004252">
    <property type="term" value="F:serine-type endopeptidase activity"/>
    <property type="evidence" value="ECO:0007669"/>
    <property type="project" value="InterPro"/>
</dbReference>
<dbReference type="SUPFAM" id="SSF50494">
    <property type="entry name" value="Trypsin-like serine proteases"/>
    <property type="match status" value="1"/>
</dbReference>
<organism evidence="3 4">
    <name type="scientific">Sarcophilus harrisii</name>
    <name type="common">Tasmanian devil</name>
    <name type="synonym">Sarcophilus laniarius</name>
    <dbReference type="NCBI Taxonomy" id="9305"/>
    <lineage>
        <taxon>Eukaryota</taxon>
        <taxon>Metazoa</taxon>
        <taxon>Chordata</taxon>
        <taxon>Craniata</taxon>
        <taxon>Vertebrata</taxon>
        <taxon>Euteleostomi</taxon>
        <taxon>Mammalia</taxon>
        <taxon>Metatheria</taxon>
        <taxon>Dasyuromorphia</taxon>
        <taxon>Dasyuridae</taxon>
        <taxon>Sarcophilus</taxon>
    </lineage>
</organism>
<accession>G3VUQ5</accession>
<dbReference type="InParanoid" id="G3VUQ5"/>
<dbReference type="AlphaFoldDB" id="G3VUQ5"/>
<name>G3VUQ5_SARHA</name>
<dbReference type="InterPro" id="IPR001314">
    <property type="entry name" value="Peptidase_S1A"/>
</dbReference>
<dbReference type="SMART" id="SM00020">
    <property type="entry name" value="Tryp_SPc"/>
    <property type="match status" value="1"/>
</dbReference>
<dbReference type="InterPro" id="IPR001254">
    <property type="entry name" value="Trypsin_dom"/>
</dbReference>
<dbReference type="PROSITE" id="PS50240">
    <property type="entry name" value="TRYPSIN_DOM"/>
    <property type="match status" value="1"/>
</dbReference>
<evidence type="ECO:0000313" key="3">
    <source>
        <dbReference type="Ensembl" id="ENSSHAP00000006910.2"/>
    </source>
</evidence>
<dbReference type="Ensembl" id="ENSSHAT00000006970.2">
    <property type="protein sequence ID" value="ENSSHAP00000006910.2"/>
    <property type="gene ID" value="ENSSHAG00000006004.2"/>
</dbReference>
<dbReference type="Proteomes" id="UP000007648">
    <property type="component" value="Unassembled WGS sequence"/>
</dbReference>
<reference evidence="3" key="2">
    <citation type="submission" date="2025-08" db="UniProtKB">
        <authorList>
            <consortium name="Ensembl"/>
        </authorList>
    </citation>
    <scope>IDENTIFICATION</scope>
</reference>
<feature type="domain" description="Peptidase S1" evidence="2">
    <location>
        <begin position="1"/>
        <end position="210"/>
    </location>
</feature>
<keyword evidence="4" id="KW-1185">Reference proteome</keyword>
<dbReference type="HOGENOM" id="CLU_1277289_0_0_1"/>
<dbReference type="InterPro" id="IPR009003">
    <property type="entry name" value="Peptidase_S1_PA"/>
</dbReference>
<reference evidence="3 4" key="1">
    <citation type="journal article" date="2011" name="Proc. Natl. Acad. Sci. U.S.A.">
        <title>Genetic diversity and population structure of the endangered marsupial Sarcophilus harrisii (Tasmanian devil).</title>
        <authorList>
            <person name="Miller W."/>
            <person name="Hayes V.M."/>
            <person name="Ratan A."/>
            <person name="Petersen D.C."/>
            <person name="Wittekindt N.E."/>
            <person name="Miller J."/>
            <person name="Walenz B."/>
            <person name="Knight J."/>
            <person name="Qi J."/>
            <person name="Zhao F."/>
            <person name="Wang Q."/>
            <person name="Bedoya-Reina O.C."/>
            <person name="Katiyar N."/>
            <person name="Tomsho L.P."/>
            <person name="Kasson L.M."/>
            <person name="Hardie R.A."/>
            <person name="Woodbridge P."/>
            <person name="Tindall E.A."/>
            <person name="Bertelsen M.F."/>
            <person name="Dixon D."/>
            <person name="Pyecroft S."/>
            <person name="Helgen K.M."/>
            <person name="Lesk A.M."/>
            <person name="Pringle T.H."/>
            <person name="Patterson N."/>
            <person name="Zhang Y."/>
            <person name="Kreiss A."/>
            <person name="Woods G.M."/>
            <person name="Jones M.E."/>
            <person name="Schuster S.C."/>
        </authorList>
    </citation>
    <scope>NUCLEOTIDE SEQUENCE [LARGE SCALE GENOMIC DNA]</scope>
</reference>
<dbReference type="GO" id="GO:0006508">
    <property type="term" value="P:proteolysis"/>
    <property type="evidence" value="ECO:0007669"/>
    <property type="project" value="InterPro"/>
</dbReference>
<keyword evidence="1" id="KW-1015">Disulfide bond</keyword>
<dbReference type="FunFam" id="2.40.10.10:FF:000068">
    <property type="entry name" value="transmembrane protease serine 2"/>
    <property type="match status" value="1"/>
</dbReference>
<protein>
    <recommendedName>
        <fullName evidence="2">Peptidase S1 domain-containing protein</fullName>
    </recommendedName>
</protein>
<dbReference type="Gene3D" id="2.40.10.10">
    <property type="entry name" value="Trypsin-like serine proteases"/>
    <property type="match status" value="1"/>
</dbReference>
<dbReference type="eggNOG" id="ENOG502SDDW">
    <property type="taxonomic scope" value="Eukaryota"/>
</dbReference>
<dbReference type="PANTHER" id="PTHR24250:SF35">
    <property type="entry name" value="CHYMOTRYPSIN-C"/>
    <property type="match status" value="1"/>
</dbReference>
<proteinExistence type="predicted"/>
<dbReference type="STRING" id="9305.ENSSHAP00000006910"/>
<evidence type="ECO:0000259" key="2">
    <source>
        <dbReference type="PROSITE" id="PS50240"/>
    </source>
</evidence>
<dbReference type="InterPro" id="IPR043504">
    <property type="entry name" value="Peptidase_S1_PA_chymotrypsin"/>
</dbReference>
<gene>
    <name evidence="3" type="primary">LOC111721624</name>
</gene>
<evidence type="ECO:0000256" key="1">
    <source>
        <dbReference type="ARBA" id="ARBA00023157"/>
    </source>
</evidence>
<dbReference type="PRINTS" id="PR00722">
    <property type="entry name" value="CHYMOTRYPSIN"/>
</dbReference>
<dbReference type="GeneTree" id="ENSGT00900000143679"/>
<sequence length="255" mass="27889">MPWQALIVTCDSRLCGGSILSPSWILTSAHCIRHMRTENMAVFLGLPQPGGNMTVARVSSVVLHERYQFVDGVPWNDLALLLLQKPLGSSQLLAPISHVDDVNKAECWVTGPRELREGETDQSPQALHVQVKDARSCARHLPGSIRNSVLCLAPWGPEYQVALDLMGPGSALLCHSRGKNGTWRQTGLTSIRSLTFLLAPYFPWISKTTSAQADHIWLNQSVGKPVSATSAAVAEPRGLLGLTLLLTLWLQFLRA</sequence>
<reference evidence="3" key="3">
    <citation type="submission" date="2025-09" db="UniProtKB">
        <authorList>
            <consortium name="Ensembl"/>
        </authorList>
    </citation>
    <scope>IDENTIFICATION</scope>
</reference>
<evidence type="ECO:0000313" key="4">
    <source>
        <dbReference type="Proteomes" id="UP000007648"/>
    </source>
</evidence>
<dbReference type="PANTHER" id="PTHR24250">
    <property type="entry name" value="CHYMOTRYPSIN-RELATED"/>
    <property type="match status" value="1"/>
</dbReference>